<accession>A0ABU5P0Y6</accession>
<dbReference type="Proteomes" id="UP001305746">
    <property type="component" value="Unassembled WGS sequence"/>
</dbReference>
<dbReference type="InterPro" id="IPR007411">
    <property type="entry name" value="EpmC"/>
</dbReference>
<gene>
    <name evidence="1" type="ORF">U5822_13710</name>
</gene>
<name>A0ABU5P0Y6_9GAMM</name>
<keyword evidence="2" id="KW-1185">Reference proteome</keyword>
<protein>
    <submittedName>
        <fullName evidence="1">Elongation factor P hydroxylase</fullName>
    </submittedName>
</protein>
<evidence type="ECO:0000313" key="1">
    <source>
        <dbReference type="EMBL" id="MEA1081728.1"/>
    </source>
</evidence>
<dbReference type="GO" id="GO:0003746">
    <property type="term" value="F:translation elongation factor activity"/>
    <property type="evidence" value="ECO:0007669"/>
    <property type="project" value="UniProtKB-KW"/>
</dbReference>
<reference evidence="1 2" key="1">
    <citation type="submission" date="2023-12" db="EMBL/GenBank/DDBJ databases">
        <title>Marinobacter qingdaonensis sp. nov., isolated from the intertidal sediment of Qingdao, PR China.</title>
        <authorList>
            <person name="Li Y."/>
        </authorList>
    </citation>
    <scope>NUCLEOTIDE SEQUENCE [LARGE SCALE GENOMIC DNA]</scope>
    <source>
        <strain evidence="1 2">ASW11-75</strain>
    </source>
</reference>
<dbReference type="EMBL" id="JAYDCJ010000003">
    <property type="protein sequence ID" value="MEA1081728.1"/>
    <property type="molecule type" value="Genomic_DNA"/>
</dbReference>
<sequence length="196" mass="22218">MNHSSNDLIMLFNDLFRETHRTVLVKGSGEPEYIPAEGTHGLAQVVFAHGYYASALHEISHWCIAGAHRRTLHDYGYWYCPDGRTAEQQRAFEQVEVKPQALEWLFATAAGSRFHISLDNLSGDGGANERTFRRNVCRQAEHYLATGLPRRAAAFAAALKRFYGTTDSWLANWRQDLQRIAPPGFEPNHSRETETV</sequence>
<proteinExistence type="predicted"/>
<dbReference type="Pfam" id="PF04315">
    <property type="entry name" value="EpmC"/>
    <property type="match status" value="1"/>
</dbReference>
<organism evidence="1 2">
    <name type="scientific">Marinobacter qingdaonensis</name>
    <dbReference type="NCBI Taxonomy" id="3108486"/>
    <lineage>
        <taxon>Bacteria</taxon>
        <taxon>Pseudomonadati</taxon>
        <taxon>Pseudomonadota</taxon>
        <taxon>Gammaproteobacteria</taxon>
        <taxon>Pseudomonadales</taxon>
        <taxon>Marinobacteraceae</taxon>
        <taxon>Marinobacter</taxon>
    </lineage>
</organism>
<keyword evidence="1" id="KW-0648">Protein biosynthesis</keyword>
<keyword evidence="1" id="KW-0251">Elongation factor</keyword>
<evidence type="ECO:0000313" key="2">
    <source>
        <dbReference type="Proteomes" id="UP001305746"/>
    </source>
</evidence>
<comment type="caution">
    <text evidence="1">The sequence shown here is derived from an EMBL/GenBank/DDBJ whole genome shotgun (WGS) entry which is preliminary data.</text>
</comment>